<dbReference type="Proteomes" id="UP001560296">
    <property type="component" value="Unassembled WGS sequence"/>
</dbReference>
<evidence type="ECO:0000256" key="7">
    <source>
        <dbReference type="ARBA" id="ARBA00022927"/>
    </source>
</evidence>
<evidence type="ECO:0000256" key="8">
    <source>
        <dbReference type="ARBA" id="ARBA00022989"/>
    </source>
</evidence>
<evidence type="ECO:0000256" key="3">
    <source>
        <dbReference type="ARBA" id="ARBA00022448"/>
    </source>
</evidence>
<dbReference type="InterPro" id="IPR007690">
    <property type="entry name" value="T2SS_GspM"/>
</dbReference>
<keyword evidence="6 10" id="KW-0812">Transmembrane</keyword>
<evidence type="ECO:0000256" key="2">
    <source>
        <dbReference type="ARBA" id="ARBA00010637"/>
    </source>
</evidence>
<evidence type="ECO:0000256" key="5">
    <source>
        <dbReference type="ARBA" id="ARBA00022519"/>
    </source>
</evidence>
<proteinExistence type="inferred from homology"/>
<protein>
    <submittedName>
        <fullName evidence="11">Type II secretion system protein M</fullName>
    </submittedName>
</protein>
<name>A0ABV3YSM8_9PSED</name>
<keyword evidence="4" id="KW-1003">Cell membrane</keyword>
<evidence type="ECO:0000313" key="11">
    <source>
        <dbReference type="EMBL" id="MEX6502079.1"/>
    </source>
</evidence>
<evidence type="ECO:0000256" key="1">
    <source>
        <dbReference type="ARBA" id="ARBA00004377"/>
    </source>
</evidence>
<dbReference type="SUPFAM" id="SSF103054">
    <property type="entry name" value="General secretion pathway protein M, EpsM"/>
    <property type="match status" value="1"/>
</dbReference>
<keyword evidence="12" id="KW-1185">Reference proteome</keyword>
<keyword evidence="5" id="KW-0997">Cell inner membrane</keyword>
<keyword evidence="9 10" id="KW-0472">Membrane</keyword>
<dbReference type="Pfam" id="PF04612">
    <property type="entry name" value="T2SSM"/>
    <property type="match status" value="1"/>
</dbReference>
<evidence type="ECO:0000256" key="4">
    <source>
        <dbReference type="ARBA" id="ARBA00022475"/>
    </source>
</evidence>
<gene>
    <name evidence="11" type="ORF">AB5S05_08400</name>
</gene>
<sequence>MDSLHGVQRSLGARLEASPLPQRWRALAPSDRLALGGLAVFLAALSLYLLVWQPTQQGLARAREAFEQQRALHTYLQAQAPRARSLAGRSQAPVDPARLQGLVTASAAQQGLAVERLDSDANGALQVALQPAPFGQLLRWFAVLEEQGVRIAEAGLDRSEADGVGARLTLRVGP</sequence>
<dbReference type="InterPro" id="IPR023229">
    <property type="entry name" value="T2SS_M_periplasmic_sf"/>
</dbReference>
<accession>A0ABV3YSM8</accession>
<dbReference type="EMBL" id="JBFTEG010000005">
    <property type="protein sequence ID" value="MEX6502079.1"/>
    <property type="molecule type" value="Genomic_DNA"/>
</dbReference>
<feature type="transmembrane region" description="Helical" evidence="10">
    <location>
        <begin position="33"/>
        <end position="51"/>
    </location>
</feature>
<comment type="caution">
    <text evidence="11">The sequence shown here is derived from an EMBL/GenBank/DDBJ whole genome shotgun (WGS) entry which is preliminary data.</text>
</comment>
<dbReference type="RefSeq" id="WP_369287053.1">
    <property type="nucleotide sequence ID" value="NZ_JBFTEG010000005.1"/>
</dbReference>
<comment type="subcellular location">
    <subcellularLocation>
        <location evidence="1">Cell inner membrane</location>
        <topology evidence="1">Single-pass membrane protein</topology>
    </subcellularLocation>
</comment>
<evidence type="ECO:0000313" key="12">
    <source>
        <dbReference type="Proteomes" id="UP001560296"/>
    </source>
</evidence>
<reference evidence="11 12" key="1">
    <citation type="submission" date="2024-07" db="EMBL/GenBank/DDBJ databases">
        <authorList>
            <person name="Li M."/>
        </authorList>
    </citation>
    <scope>NUCLEOTIDE SEQUENCE [LARGE SCALE GENOMIC DNA]</scope>
    <source>
        <strain evidence="11 12">25A3E</strain>
    </source>
</reference>
<organism evidence="11 12">
    <name type="scientific">Pseudomonas zhanjiangensis</name>
    <dbReference type="NCBI Taxonomy" id="3239015"/>
    <lineage>
        <taxon>Bacteria</taxon>
        <taxon>Pseudomonadati</taxon>
        <taxon>Pseudomonadota</taxon>
        <taxon>Gammaproteobacteria</taxon>
        <taxon>Pseudomonadales</taxon>
        <taxon>Pseudomonadaceae</taxon>
        <taxon>Pseudomonas</taxon>
    </lineage>
</organism>
<evidence type="ECO:0000256" key="10">
    <source>
        <dbReference type="SAM" id="Phobius"/>
    </source>
</evidence>
<keyword evidence="7" id="KW-0653">Protein transport</keyword>
<dbReference type="Gene3D" id="3.30.1360.100">
    <property type="entry name" value="General secretion pathway protein M, EpsM"/>
    <property type="match status" value="1"/>
</dbReference>
<evidence type="ECO:0000256" key="9">
    <source>
        <dbReference type="ARBA" id="ARBA00023136"/>
    </source>
</evidence>
<keyword evidence="8 10" id="KW-1133">Transmembrane helix</keyword>
<evidence type="ECO:0000256" key="6">
    <source>
        <dbReference type="ARBA" id="ARBA00022692"/>
    </source>
</evidence>
<comment type="similarity">
    <text evidence="2">Belongs to the GSP M family.</text>
</comment>
<keyword evidence="3" id="KW-0813">Transport</keyword>